<accession>A0A059DHD1</accession>
<reference evidence="1" key="1">
    <citation type="submission" date="2013-07" db="EMBL/GenBank/DDBJ databases">
        <title>The genome of Eucalyptus grandis.</title>
        <authorList>
            <person name="Schmutz J."/>
            <person name="Hayes R."/>
            <person name="Myburg A."/>
            <person name="Tuskan G."/>
            <person name="Grattapaglia D."/>
            <person name="Rokhsar D.S."/>
        </authorList>
    </citation>
    <scope>NUCLEOTIDE SEQUENCE</scope>
    <source>
        <tissue evidence="1">Leaf extractions</tissue>
    </source>
</reference>
<evidence type="ECO:0000313" key="1">
    <source>
        <dbReference type="EMBL" id="KCW90183.1"/>
    </source>
</evidence>
<dbReference type="AlphaFoldDB" id="A0A059DHD1"/>
<dbReference type="EMBL" id="KK198753">
    <property type="protein sequence ID" value="KCW90183.1"/>
    <property type="molecule type" value="Genomic_DNA"/>
</dbReference>
<gene>
    <name evidence="1" type="ORF">EUGRSUZ_A02360</name>
</gene>
<protein>
    <submittedName>
        <fullName evidence="1">Uncharacterized protein</fullName>
    </submittedName>
</protein>
<organism evidence="1">
    <name type="scientific">Eucalyptus grandis</name>
    <name type="common">Flooded gum</name>
    <dbReference type="NCBI Taxonomy" id="71139"/>
    <lineage>
        <taxon>Eukaryota</taxon>
        <taxon>Viridiplantae</taxon>
        <taxon>Streptophyta</taxon>
        <taxon>Embryophyta</taxon>
        <taxon>Tracheophyta</taxon>
        <taxon>Spermatophyta</taxon>
        <taxon>Magnoliopsida</taxon>
        <taxon>eudicotyledons</taxon>
        <taxon>Gunneridae</taxon>
        <taxon>Pentapetalae</taxon>
        <taxon>rosids</taxon>
        <taxon>malvids</taxon>
        <taxon>Myrtales</taxon>
        <taxon>Myrtaceae</taxon>
        <taxon>Myrtoideae</taxon>
        <taxon>Eucalypteae</taxon>
        <taxon>Eucalyptus</taxon>
    </lineage>
</organism>
<dbReference type="InParanoid" id="A0A059DHD1"/>
<name>A0A059DHD1_EUCGR</name>
<dbReference type="Gramene" id="KCW90183">
    <property type="protein sequence ID" value="KCW90183"/>
    <property type="gene ID" value="EUGRSUZ_A02360"/>
</dbReference>
<sequence>MLQQKRWLKCLVLNVKEMRVDIKKPLEDIEHFLLDINNLDSSSIMSVWPSISYIETQLLHKCIFKTCYQLSGYHVKHNC</sequence>
<proteinExistence type="predicted"/>